<feature type="coiled-coil region" evidence="8">
    <location>
        <begin position="1238"/>
        <end position="1265"/>
    </location>
</feature>
<name>L8YC76_TUPCH</name>
<keyword evidence="7" id="KW-0539">Nucleus</keyword>
<keyword evidence="4" id="KW-0963">Cytoplasm</keyword>
<dbReference type="Pfam" id="PF25496">
    <property type="entry name" value="URGCP"/>
    <property type="match status" value="1"/>
</dbReference>
<dbReference type="GO" id="GO:0005634">
    <property type="term" value="C:nucleus"/>
    <property type="evidence" value="ECO:0007669"/>
    <property type="project" value="UniProtKB-SubCell"/>
</dbReference>
<dbReference type="Gene3D" id="3.40.50.300">
    <property type="entry name" value="P-loop containing nucleotide triphosphate hydrolases"/>
    <property type="match status" value="1"/>
</dbReference>
<dbReference type="Pfam" id="PF25683">
    <property type="entry name" value="URGCP_GTPase"/>
    <property type="match status" value="2"/>
</dbReference>
<keyword evidence="5" id="KW-0547">Nucleotide-binding</keyword>
<dbReference type="GO" id="GO:0005737">
    <property type="term" value="C:cytoplasm"/>
    <property type="evidence" value="ECO:0007669"/>
    <property type="project" value="UniProtKB-SubCell"/>
</dbReference>
<dbReference type="eggNOG" id="ENOG502QVVR">
    <property type="taxonomic scope" value="Eukaryota"/>
</dbReference>
<feature type="coiled-coil region" evidence="8">
    <location>
        <begin position="1883"/>
        <end position="1910"/>
    </location>
</feature>
<dbReference type="InParanoid" id="L8YC76"/>
<dbReference type="FunCoup" id="L8YC76">
    <property type="interactions" value="8"/>
</dbReference>
<reference evidence="11" key="2">
    <citation type="journal article" date="2013" name="Nat. Commun.">
        <title>Genome of the Chinese tree shrew.</title>
        <authorList>
            <person name="Fan Y."/>
            <person name="Huang Z.Y."/>
            <person name="Cao C.C."/>
            <person name="Chen C.S."/>
            <person name="Chen Y.X."/>
            <person name="Fan D.D."/>
            <person name="He J."/>
            <person name="Hou H.L."/>
            <person name="Hu L."/>
            <person name="Hu X.T."/>
            <person name="Jiang X.T."/>
            <person name="Lai R."/>
            <person name="Lang Y.S."/>
            <person name="Liang B."/>
            <person name="Liao S.G."/>
            <person name="Mu D."/>
            <person name="Ma Y.Y."/>
            <person name="Niu Y.Y."/>
            <person name="Sun X.Q."/>
            <person name="Xia J.Q."/>
            <person name="Xiao J."/>
            <person name="Xiong Z.Q."/>
            <person name="Xu L."/>
            <person name="Yang L."/>
            <person name="Zhang Y."/>
            <person name="Zhao W."/>
            <person name="Zhao X.D."/>
            <person name="Zheng Y.T."/>
            <person name="Zhou J.M."/>
            <person name="Zhu Y.B."/>
            <person name="Zhang G.J."/>
            <person name="Wang J."/>
            <person name="Yao Y.G."/>
        </authorList>
    </citation>
    <scope>NUCLEOTIDE SEQUENCE [LARGE SCALE GENOMIC DNA]</scope>
</reference>
<dbReference type="SUPFAM" id="SSF52540">
    <property type="entry name" value="P-loop containing nucleoside triphosphate hydrolases"/>
    <property type="match status" value="1"/>
</dbReference>
<dbReference type="PANTHER" id="PTHR22796">
    <property type="entry name" value="URG4-RELATED"/>
    <property type="match status" value="1"/>
</dbReference>
<proteinExistence type="inferred from homology"/>
<comment type="similarity">
    <text evidence="3">Belongs to the TRAFAC class dynamin-like GTPase superfamily. Very large inducible GTPase (VLIG) family.</text>
</comment>
<dbReference type="InterPro" id="IPR027417">
    <property type="entry name" value="P-loop_NTPase"/>
</dbReference>
<dbReference type="Proteomes" id="UP000011518">
    <property type="component" value="Unassembled WGS sequence"/>
</dbReference>
<protein>
    <submittedName>
        <fullName evidence="10">Interferon-induced very large GTPase 1</fullName>
    </submittedName>
</protein>
<evidence type="ECO:0000313" key="11">
    <source>
        <dbReference type="Proteomes" id="UP000011518"/>
    </source>
</evidence>
<dbReference type="EMBL" id="KB360323">
    <property type="protein sequence ID" value="ELV13862.1"/>
    <property type="molecule type" value="Genomic_DNA"/>
</dbReference>
<sequence>MATEQYIAEELPPRGERRQDLQEMLTEVGLAAEYWLPKLQEDLGVTCAEALQHLEEKDLQKLESQVQHPWEKKALKKLLAMSPSHNLSKLQESQEEMINKRQKQAEQALQELRGFLSEGRQRQEEAVRTKEAELRQALEIPEEYRLPPQKSLTEVIENMQRQLNLVEGTLSHRQNLPDKDLLMWASGGLALQGIFKTCNQGDLIEKREKLLSVPKKFSLFGPEQGQRMETKEFISSQAESIFTQSIEKLGFSITTSAKKGGGGFSLEGGMDCSKHSESKKTKQSRSEHSYFCSTKFNYVPLASFHFAMDQLQFSKAALQELKCMEDLLDRNSGPDRFFSLRGRSEDFFHRFGSHANQGPVHLGGIYWWKAISEGFQSEQLEEVKQQSAEALDLYISGSYCGLPVKVAAGMNVSGSHSKTASQSKMFKTLQAKIQLSVAHTGGPPEAEGLVQWKTGLIASNQTWCVIDRGLQLVPIWDIILFSHRTDFRDPLQLANYLKESYTALTSLKIQDGGEFLSAGKEVRLFLEDVKHWEVTDPEEQLKKIIYFMQKLSQNIKSYDVWINTCLTDWDLQNFLVNTVNFCKESPNYKTKFIKSQLRSLLDPHIYHVTNFPQAHSIMQWIFQSESEQKQINISQFSELVKILKETKKDLMELKVIKSELPEIEEDAQRKVTYNVSLALSSFLNYLQETGQPDTQALLLSIAIGAGYHEVNRTFGHPLGCDELNFLLHEIQAAQDKYQELKNISSSRAQAFLILTSLTTTIGITAITPEDKTQRLTLMRQCMGQLLTKEVTHVLTKLGAEHNWENLEKDLRLLIDGDYEATISSLQIDDVRNQLQSLFSGKKQPHKPRDNENKEQEVIENGAFLHLLQRLGLEHYYPKRMKKTNFHLIYKKAVNNTQPSSEQDLPFYFLQKLLMLDYGLRYLVFKDYRNTEHQVYPSVSNEVFDPYVDFLEDSHSSTKLLTTDSRPHIHPMDIQMAIFHCADDFARQYILTKLSICQFALPLIVPNPCTSQIEFSLWSLGHIRKSWQQSRKSPEGNICYKNQQMCQVSTPIVSFIRVGNDLSASKSQIMNCLLSKRKHDVFFHRHCKGSSKDCLLMGGVVEICWFCPGGEDDDIFDNSMTFTNLHGDAKEYQQQLTFLKEISSLTVVLMSASDENTENRKIVRDLCQSPRPLICLLDDKEKITANISGPKVRIGIKNRNEAELTEELTTTIRRLLELSVTALTLEECAMIAHKHGFLIDENQEDCKEAKEKAQTLMAILKETELSQVKENLLPLQGQLWHLWCKKDKELYHLREKGNRSIEQHKSEIETEKQNIRHRQLTRAFPPNNLMRFFVQVLQEYSESHTKFYFLQWLSVFLDNLTAGHLERLHEKQRYLWSLVQTEKKKASKSVLQYWQREIEDISTKISNCTLEIDQILREIGQIYEALEEASSINDSLFLSLPQIAADLMISGAPIELMDGDVSYVPLKWVAAVFDKVSEKLGDKHLMISGAPIELMDGDVSYVPLKWVAAVFDKVSEKLGDKRLFVLSIVGLQSSGKSTLLNALFGLQFTVSAGRCTRGAYMQLLKVEETFTEELGFDFVLVVDTQGLRALEFSNRSQNRDNELATFVIGLGNLTLINIFGENPSEMQDILQIVVQAFLRMKQVKISPSCLFVHQNVGEVTAKDRTMEGRRRLEQRLDEMAAIAAEQEQCSDVTRFSDVIKFDVSTHVYYFAHLWDGNPPMAPPNPRYSHNVQELKTRILMTAKQESRGSIMKISDVKFRVQDLWRALVNENFIFSFRNTREVMAMSKLETMYNQWTWELRSHVLSLQNQLMNQIQNGKVQIVKISTLEAPVTEKYEAIKKELDKYFNEDPDSEILVQWKANFEQKLIILKEGLITDSKRKANELISLKKSQERLEKKKTDYENEILERSRNLALTVKDKELSEEELHEKFNPLWEKWVCDVSSNLPQVKEPNIDVDSEHILWEHFKKEINIVGKLRSNYREKFQINYDEHVKMTKTYMVFKRQLEVHDKDSIDITTERIVSRVNETINNIQRQQRDYSPSDFHEILRIVDEEVKSSCTGERYTFTSKYNIDLSLCLFQRASEEFKEIHNAFKRANDPVNYLENKKDDFFMSFKISCQGATSIKTFVDFLWHKLTPAVSTTIWEKIIPNMAGDMRATCPAFNGNRTNLEKHILISLAEEENFDSYWQYLHKSELFFRSYIEKHIKRYYSEKGAEKMKAFVKINLEDIKNAILSAILESTRISKDKSSTASEWLDLFCDHLGSNIIFPRRDLISIEHQEIKDIEFLKEAMSAALDPAMKAIGQAFSGMPVELLVPKIEKMLSEHLCGCWKQCPFCGAICTNTIPTHDGDHSVPFHRPRAVDGGIWYNTDHFCVDCCTSLVASNSSFVFRECKDIPFKNYRKAGGKYATWSITPDSSMQPYWKWFVSHFRSKLEEKYQKKFIGKGKIPDAWTKITKQDVLDDLKKL</sequence>
<keyword evidence="11" id="KW-1185">Reference proteome</keyword>
<evidence type="ECO:0000256" key="3">
    <source>
        <dbReference type="ARBA" id="ARBA00006828"/>
    </source>
</evidence>
<dbReference type="Pfam" id="PF25974">
    <property type="entry name" value="URGCP_9th"/>
    <property type="match status" value="1"/>
</dbReference>
<dbReference type="PROSITE" id="PS51717">
    <property type="entry name" value="G_VLIG"/>
    <property type="match status" value="1"/>
</dbReference>
<comment type="subcellular location">
    <subcellularLocation>
        <location evidence="2">Cytoplasm</location>
    </subcellularLocation>
    <subcellularLocation>
        <location evidence="1">Nucleus</location>
    </subcellularLocation>
</comment>
<evidence type="ECO:0000256" key="2">
    <source>
        <dbReference type="ARBA" id="ARBA00004496"/>
    </source>
</evidence>
<dbReference type="InterPro" id="IPR058641">
    <property type="entry name" value="GVIN1_dom"/>
</dbReference>
<keyword evidence="6" id="KW-0342">GTP-binding</keyword>
<dbReference type="InterPro" id="IPR030383">
    <property type="entry name" value="G_VLIG_dom"/>
</dbReference>
<organism evidence="10 11">
    <name type="scientific">Tupaia chinensis</name>
    <name type="common">Chinese tree shrew</name>
    <name type="synonym">Tupaia belangeri chinensis</name>
    <dbReference type="NCBI Taxonomy" id="246437"/>
    <lineage>
        <taxon>Eukaryota</taxon>
        <taxon>Metazoa</taxon>
        <taxon>Chordata</taxon>
        <taxon>Craniata</taxon>
        <taxon>Vertebrata</taxon>
        <taxon>Euteleostomi</taxon>
        <taxon>Mammalia</taxon>
        <taxon>Eutheria</taxon>
        <taxon>Euarchontoglires</taxon>
        <taxon>Scandentia</taxon>
        <taxon>Tupaiidae</taxon>
        <taxon>Tupaia</taxon>
    </lineage>
</organism>
<feature type="coiled-coil region" evidence="8">
    <location>
        <begin position="87"/>
        <end position="140"/>
    </location>
</feature>
<accession>L8YC76</accession>
<gene>
    <name evidence="10" type="ORF">TREES_T100013523</name>
</gene>
<evidence type="ECO:0000256" key="6">
    <source>
        <dbReference type="ARBA" id="ARBA00023134"/>
    </source>
</evidence>
<evidence type="ECO:0000256" key="8">
    <source>
        <dbReference type="SAM" id="Coils"/>
    </source>
</evidence>
<dbReference type="STRING" id="246437.L8YC76"/>
<keyword evidence="8" id="KW-0175">Coiled coil</keyword>
<reference evidence="11" key="1">
    <citation type="submission" date="2012-07" db="EMBL/GenBank/DDBJ databases">
        <title>Genome of the Chinese tree shrew, a rising model animal genetically related to primates.</title>
        <authorList>
            <person name="Zhang G."/>
            <person name="Fan Y."/>
            <person name="Yao Y."/>
            <person name="Huang Z."/>
        </authorList>
    </citation>
    <scope>NUCLEOTIDE SEQUENCE [LARGE SCALE GENOMIC DNA]</scope>
</reference>
<evidence type="ECO:0000313" key="10">
    <source>
        <dbReference type="EMBL" id="ELV13862.1"/>
    </source>
</evidence>
<evidence type="ECO:0000256" key="7">
    <source>
        <dbReference type="ARBA" id="ARBA00023242"/>
    </source>
</evidence>
<evidence type="ECO:0000259" key="9">
    <source>
        <dbReference type="PROSITE" id="PS51717"/>
    </source>
</evidence>
<evidence type="ECO:0000256" key="5">
    <source>
        <dbReference type="ARBA" id="ARBA00022741"/>
    </source>
</evidence>
<dbReference type="PANTHER" id="PTHR22796:SF6">
    <property type="entry name" value="INTERFERON-INDUCED VERY LARGE GTPASE 1-RELATED"/>
    <property type="match status" value="1"/>
</dbReference>
<dbReference type="GO" id="GO:0005525">
    <property type="term" value="F:GTP binding"/>
    <property type="evidence" value="ECO:0007669"/>
    <property type="project" value="UniProtKB-KW"/>
</dbReference>
<evidence type="ECO:0000256" key="1">
    <source>
        <dbReference type="ARBA" id="ARBA00004123"/>
    </source>
</evidence>
<dbReference type="InterPro" id="IPR057365">
    <property type="entry name" value="URGCP"/>
</dbReference>
<evidence type="ECO:0000256" key="4">
    <source>
        <dbReference type="ARBA" id="ARBA00022490"/>
    </source>
</evidence>
<feature type="domain" description="VLIG-type G" evidence="9">
    <location>
        <begin position="1519"/>
        <end position="1760"/>
    </location>
</feature>